<proteinExistence type="predicted"/>
<name>A0ABW0NW11_9HYPH</name>
<protein>
    <submittedName>
        <fullName evidence="2">Uncharacterized protein</fullName>
    </submittedName>
</protein>
<dbReference type="Proteomes" id="UP001596060">
    <property type="component" value="Unassembled WGS sequence"/>
</dbReference>
<sequence length="85" mass="9333">MSAIDLALLRARASEAIERLIELLDAIDGDADFEFTSEDEGAQCDDEGAVDSRDHPTEPGAADYPHLPWFNEASGKVETRVWEPS</sequence>
<comment type="caution">
    <text evidence="2">The sequence shown here is derived from an EMBL/GenBank/DDBJ whole genome shotgun (WGS) entry which is preliminary data.</text>
</comment>
<feature type="region of interest" description="Disordered" evidence="1">
    <location>
        <begin position="38"/>
        <end position="68"/>
    </location>
</feature>
<feature type="compositionally biased region" description="Acidic residues" evidence="1">
    <location>
        <begin position="38"/>
        <end position="49"/>
    </location>
</feature>
<gene>
    <name evidence="2" type="ORF">ACFPN9_03075</name>
</gene>
<reference evidence="3" key="1">
    <citation type="journal article" date="2019" name="Int. J. Syst. Evol. Microbiol.">
        <title>The Global Catalogue of Microorganisms (GCM) 10K type strain sequencing project: providing services to taxonomists for standard genome sequencing and annotation.</title>
        <authorList>
            <consortium name="The Broad Institute Genomics Platform"/>
            <consortium name="The Broad Institute Genome Sequencing Center for Infectious Disease"/>
            <person name="Wu L."/>
            <person name="Ma J."/>
        </authorList>
    </citation>
    <scope>NUCLEOTIDE SEQUENCE [LARGE SCALE GENOMIC DNA]</scope>
    <source>
        <strain evidence="3">CCUG 43117</strain>
    </source>
</reference>
<organism evidence="2 3">
    <name type="scientific">Bosea massiliensis</name>
    <dbReference type="NCBI Taxonomy" id="151419"/>
    <lineage>
        <taxon>Bacteria</taxon>
        <taxon>Pseudomonadati</taxon>
        <taxon>Pseudomonadota</taxon>
        <taxon>Alphaproteobacteria</taxon>
        <taxon>Hyphomicrobiales</taxon>
        <taxon>Boseaceae</taxon>
        <taxon>Bosea</taxon>
    </lineage>
</organism>
<evidence type="ECO:0000256" key="1">
    <source>
        <dbReference type="SAM" id="MobiDB-lite"/>
    </source>
</evidence>
<keyword evidence="3" id="KW-1185">Reference proteome</keyword>
<evidence type="ECO:0000313" key="3">
    <source>
        <dbReference type="Proteomes" id="UP001596060"/>
    </source>
</evidence>
<dbReference type="EMBL" id="JBHSLU010000005">
    <property type="protein sequence ID" value="MFC5504237.1"/>
    <property type="molecule type" value="Genomic_DNA"/>
</dbReference>
<evidence type="ECO:0000313" key="2">
    <source>
        <dbReference type="EMBL" id="MFC5504237.1"/>
    </source>
</evidence>
<accession>A0ABW0NW11</accession>
<dbReference type="RefSeq" id="WP_377815300.1">
    <property type="nucleotide sequence ID" value="NZ_JBHSLU010000005.1"/>
</dbReference>